<dbReference type="AlphaFoldDB" id="A0A2N9H3F0"/>
<dbReference type="Pfam" id="PF04195">
    <property type="entry name" value="Transposase_28"/>
    <property type="match status" value="1"/>
</dbReference>
<reference evidence="3" key="1">
    <citation type="submission" date="2018-02" db="EMBL/GenBank/DDBJ databases">
        <authorList>
            <person name="Cohen D.B."/>
            <person name="Kent A.D."/>
        </authorList>
    </citation>
    <scope>NUCLEOTIDE SEQUENCE</scope>
</reference>
<feature type="domain" description="Transposase (putative) gypsy type" evidence="2">
    <location>
        <begin position="112"/>
        <end position="171"/>
    </location>
</feature>
<evidence type="ECO:0000259" key="2">
    <source>
        <dbReference type="Pfam" id="PF04195"/>
    </source>
</evidence>
<feature type="region of interest" description="Disordered" evidence="1">
    <location>
        <begin position="1"/>
        <end position="69"/>
    </location>
</feature>
<sequence>MESTEDISSSVSSSFEERPAASGSRFESVDDEDRLSRDMESVATTSESLYSGDKDGSSEAIEVSSSESSREREEIDALLESSNLLGLRQVPLNLGYLGRREWATLSNGREVFLYEDNLKANLRLPFRPFERELLHRLGLAPSQLNPNAWRVIIGLQVLWKVVHGVDIDLTVDELLYCYKLSKITASPGRITEVANHLGKCLTFLLSPRSLAKCSLGLEPSEVVKKILKDLDNLPVLGKEDSKILKKAKTTKLVKKEKGSKGSVSSDNNKMMPPPVISTAKAPKSSHAPSVGQVLTVGLKLSSSETELAKAKTGLARNVAHAKTIAGLKTERDDLRGQVKKLKTEVNVGLVAISKFKSSDEFQDVTRRYYADGFEHFRKRVFLAFGNVQDWSLVKMFDNDDETTMVERGGRR</sequence>
<evidence type="ECO:0000313" key="3">
    <source>
        <dbReference type="EMBL" id="SPD06064.1"/>
    </source>
</evidence>
<accession>A0A2N9H3F0</accession>
<protein>
    <recommendedName>
        <fullName evidence="2">Transposase (putative) gypsy type domain-containing protein</fullName>
    </recommendedName>
</protein>
<dbReference type="EMBL" id="OIVN01002741">
    <property type="protein sequence ID" value="SPD06064.1"/>
    <property type="molecule type" value="Genomic_DNA"/>
</dbReference>
<name>A0A2N9H3F0_FAGSY</name>
<feature type="compositionally biased region" description="Low complexity" evidence="1">
    <location>
        <begin position="58"/>
        <end position="67"/>
    </location>
</feature>
<evidence type="ECO:0000256" key="1">
    <source>
        <dbReference type="SAM" id="MobiDB-lite"/>
    </source>
</evidence>
<organism evidence="3">
    <name type="scientific">Fagus sylvatica</name>
    <name type="common">Beechnut</name>
    <dbReference type="NCBI Taxonomy" id="28930"/>
    <lineage>
        <taxon>Eukaryota</taxon>
        <taxon>Viridiplantae</taxon>
        <taxon>Streptophyta</taxon>
        <taxon>Embryophyta</taxon>
        <taxon>Tracheophyta</taxon>
        <taxon>Spermatophyta</taxon>
        <taxon>Magnoliopsida</taxon>
        <taxon>eudicotyledons</taxon>
        <taxon>Gunneridae</taxon>
        <taxon>Pentapetalae</taxon>
        <taxon>rosids</taxon>
        <taxon>fabids</taxon>
        <taxon>Fagales</taxon>
        <taxon>Fagaceae</taxon>
        <taxon>Fagus</taxon>
    </lineage>
</organism>
<proteinExistence type="predicted"/>
<gene>
    <name evidence="3" type="ORF">FSB_LOCUS33946</name>
</gene>
<dbReference type="InterPro" id="IPR007321">
    <property type="entry name" value="Transposase_28"/>
</dbReference>
<feature type="compositionally biased region" description="Low complexity" evidence="1">
    <location>
        <begin position="1"/>
        <end position="14"/>
    </location>
</feature>